<dbReference type="Gene3D" id="3.40.50.720">
    <property type="entry name" value="NAD(P)-binding Rossmann-like Domain"/>
    <property type="match status" value="1"/>
</dbReference>
<organism evidence="4 5">
    <name type="scientific">Nakamurella flava</name>
    <dbReference type="NCBI Taxonomy" id="2576308"/>
    <lineage>
        <taxon>Bacteria</taxon>
        <taxon>Bacillati</taxon>
        <taxon>Actinomycetota</taxon>
        <taxon>Actinomycetes</taxon>
        <taxon>Nakamurellales</taxon>
        <taxon>Nakamurellaceae</taxon>
        <taxon>Nakamurella</taxon>
    </lineage>
</organism>
<dbReference type="InterPro" id="IPR020904">
    <property type="entry name" value="Sc_DH/Rdtase_CS"/>
</dbReference>
<dbReference type="OrthoDB" id="9810734at2"/>
<dbReference type="PRINTS" id="PR00080">
    <property type="entry name" value="SDRFAMILY"/>
</dbReference>
<dbReference type="PRINTS" id="PR00081">
    <property type="entry name" value="GDHRDH"/>
</dbReference>
<dbReference type="PROSITE" id="PS00061">
    <property type="entry name" value="ADH_SHORT"/>
    <property type="match status" value="1"/>
</dbReference>
<dbReference type="InterPro" id="IPR036291">
    <property type="entry name" value="NAD(P)-bd_dom_sf"/>
</dbReference>
<dbReference type="RefSeq" id="WP_137450947.1">
    <property type="nucleotide sequence ID" value="NZ_SZZH01000004.1"/>
</dbReference>
<comment type="caution">
    <text evidence="4">The sequence shown here is derived from an EMBL/GenBank/DDBJ whole genome shotgun (WGS) entry which is preliminary data.</text>
</comment>
<dbReference type="GO" id="GO:0016491">
    <property type="term" value="F:oxidoreductase activity"/>
    <property type="evidence" value="ECO:0007669"/>
    <property type="project" value="UniProtKB-KW"/>
</dbReference>
<dbReference type="Pfam" id="PF00106">
    <property type="entry name" value="adh_short"/>
    <property type="match status" value="1"/>
</dbReference>
<evidence type="ECO:0000313" key="5">
    <source>
        <dbReference type="Proteomes" id="UP000306985"/>
    </source>
</evidence>
<evidence type="ECO:0000256" key="3">
    <source>
        <dbReference type="RuleBase" id="RU000363"/>
    </source>
</evidence>
<name>A0A4U6QCR9_9ACTN</name>
<dbReference type="GO" id="GO:0016020">
    <property type="term" value="C:membrane"/>
    <property type="evidence" value="ECO:0007669"/>
    <property type="project" value="TreeGrafter"/>
</dbReference>
<evidence type="ECO:0000256" key="2">
    <source>
        <dbReference type="ARBA" id="ARBA00023002"/>
    </source>
</evidence>
<dbReference type="CDD" id="cd05233">
    <property type="entry name" value="SDR_c"/>
    <property type="match status" value="1"/>
</dbReference>
<keyword evidence="5" id="KW-1185">Reference proteome</keyword>
<proteinExistence type="inferred from homology"/>
<reference evidence="4 5" key="1">
    <citation type="submission" date="2019-05" db="EMBL/GenBank/DDBJ databases">
        <title>Nakamurella sp. N5BH11, whole genome shotgun sequence.</title>
        <authorList>
            <person name="Tuo L."/>
        </authorList>
    </citation>
    <scope>NUCLEOTIDE SEQUENCE [LARGE SCALE GENOMIC DNA]</scope>
    <source>
        <strain evidence="4 5">N5BH11</strain>
    </source>
</reference>
<comment type="similarity">
    <text evidence="1 3">Belongs to the short-chain dehydrogenases/reductases (SDR) family.</text>
</comment>
<accession>A0A4U6QCR9</accession>
<dbReference type="AlphaFoldDB" id="A0A4U6QCR9"/>
<dbReference type="EMBL" id="SZZH01000004">
    <property type="protein sequence ID" value="TKV57863.1"/>
    <property type="molecule type" value="Genomic_DNA"/>
</dbReference>
<dbReference type="InterPro" id="IPR002347">
    <property type="entry name" value="SDR_fam"/>
</dbReference>
<evidence type="ECO:0000256" key="1">
    <source>
        <dbReference type="ARBA" id="ARBA00006484"/>
    </source>
</evidence>
<gene>
    <name evidence="4" type="ORF">FDO65_17195</name>
</gene>
<dbReference type="SUPFAM" id="SSF51735">
    <property type="entry name" value="NAD(P)-binding Rossmann-fold domains"/>
    <property type="match status" value="1"/>
</dbReference>
<keyword evidence="2" id="KW-0560">Oxidoreductase</keyword>
<protein>
    <submittedName>
        <fullName evidence="4">SDR family oxidoreductase</fullName>
    </submittedName>
</protein>
<dbReference type="PANTHER" id="PTHR44196">
    <property type="entry name" value="DEHYDROGENASE/REDUCTASE SDR FAMILY MEMBER 7B"/>
    <property type="match status" value="1"/>
</dbReference>
<sequence length="267" mass="27921">MTNGAEKSQPAAALVTGATSGIGHAFARHLAAERRPLVLVARDGDRLAARRTELLAAGAPDVETIVADLSDPDERQTVVARLQDAARPVDLLVNNAGSTLGVDFLHADSGDLVRQVELNSVAVLVLTHAALPGMIARGRGGVINVASTAGLVPGRGSTYGATKAFVVSLSEGLAMSLRGTGVHVQALCPGFVRTEFHQRARIDMSSTPGWAYVDVDKLVATSLAEFRAGKPLSIPGALYKGIYLFTKLAPRSLVRRSAAKVKAKGRT</sequence>
<dbReference type="PIRSF" id="PIRSF000126">
    <property type="entry name" value="11-beta-HSD1"/>
    <property type="match status" value="1"/>
</dbReference>
<evidence type="ECO:0000313" key="4">
    <source>
        <dbReference type="EMBL" id="TKV57863.1"/>
    </source>
</evidence>
<dbReference type="PANTHER" id="PTHR44196:SF2">
    <property type="entry name" value="SHORT-CHAIN DEHYDROGENASE-RELATED"/>
    <property type="match status" value="1"/>
</dbReference>
<dbReference type="Proteomes" id="UP000306985">
    <property type="component" value="Unassembled WGS sequence"/>
</dbReference>